<organism evidence="2 3">
    <name type="scientific">Ophiobolus disseminans</name>
    <dbReference type="NCBI Taxonomy" id="1469910"/>
    <lineage>
        <taxon>Eukaryota</taxon>
        <taxon>Fungi</taxon>
        <taxon>Dikarya</taxon>
        <taxon>Ascomycota</taxon>
        <taxon>Pezizomycotina</taxon>
        <taxon>Dothideomycetes</taxon>
        <taxon>Pleosporomycetidae</taxon>
        <taxon>Pleosporales</taxon>
        <taxon>Pleosporineae</taxon>
        <taxon>Phaeosphaeriaceae</taxon>
        <taxon>Ophiobolus</taxon>
    </lineage>
</organism>
<feature type="region of interest" description="Disordered" evidence="1">
    <location>
        <begin position="1"/>
        <end position="38"/>
    </location>
</feature>
<dbReference type="OrthoDB" id="3882589at2759"/>
<sequence>MAPGNGNYHFDNGEIDPEPYDPEMPRLRGGDASFHSYGVNGNHAQWNVPTPATGNGFGPLPGQGAGGGPEPDFYEVPAHDFYAARGGDRPRHVPASGTCAPAAEQFDFNDQQQPNPWQKAPKAVPQPQRPREPERQPEPEVEVRCFADCRNDRDLRGYIDSRNISVGFLTEIDLLIEGHPELKTFPGGLHTLRQLYTLPPLDALKYFLKGYTRPARYPDGIIRTDNFPLPPGYPYQPLSTKTDPELVEFFDGFEYRHDIIERIDQEVRGAMRELAHGGTIPVALRKLVCYAIWGNPVDAYKWFEYSYQREYMPHRYLPEHVVLGHIPKPAGYTEPRPLTDRSFKKHMDVRARMAQANDQGVGTSHSSPCVGC</sequence>
<feature type="region of interest" description="Disordered" evidence="1">
    <location>
        <begin position="50"/>
        <end position="72"/>
    </location>
</feature>
<evidence type="ECO:0000313" key="3">
    <source>
        <dbReference type="Proteomes" id="UP000799424"/>
    </source>
</evidence>
<name>A0A6A7AI64_9PLEO</name>
<accession>A0A6A7AI64</accession>
<evidence type="ECO:0000256" key="1">
    <source>
        <dbReference type="SAM" id="MobiDB-lite"/>
    </source>
</evidence>
<keyword evidence="3" id="KW-1185">Reference proteome</keyword>
<dbReference type="EMBL" id="MU006217">
    <property type="protein sequence ID" value="KAF2832377.1"/>
    <property type="molecule type" value="Genomic_DNA"/>
</dbReference>
<evidence type="ECO:0000313" key="2">
    <source>
        <dbReference type="EMBL" id="KAF2832377.1"/>
    </source>
</evidence>
<feature type="region of interest" description="Disordered" evidence="1">
    <location>
        <begin position="109"/>
        <end position="140"/>
    </location>
</feature>
<feature type="compositionally biased region" description="Basic and acidic residues" evidence="1">
    <location>
        <begin position="129"/>
        <end position="140"/>
    </location>
</feature>
<gene>
    <name evidence="2" type="ORF">CC86DRAFT_281524</name>
</gene>
<protein>
    <submittedName>
        <fullName evidence="2">Uncharacterized protein</fullName>
    </submittedName>
</protein>
<dbReference type="Proteomes" id="UP000799424">
    <property type="component" value="Unassembled WGS sequence"/>
</dbReference>
<feature type="compositionally biased region" description="Gly residues" evidence="1">
    <location>
        <begin position="55"/>
        <end position="69"/>
    </location>
</feature>
<reference evidence="2" key="1">
    <citation type="journal article" date="2020" name="Stud. Mycol.">
        <title>101 Dothideomycetes genomes: a test case for predicting lifestyles and emergence of pathogens.</title>
        <authorList>
            <person name="Haridas S."/>
            <person name="Albert R."/>
            <person name="Binder M."/>
            <person name="Bloem J."/>
            <person name="Labutti K."/>
            <person name="Salamov A."/>
            <person name="Andreopoulos B."/>
            <person name="Baker S."/>
            <person name="Barry K."/>
            <person name="Bills G."/>
            <person name="Bluhm B."/>
            <person name="Cannon C."/>
            <person name="Castanera R."/>
            <person name="Culley D."/>
            <person name="Daum C."/>
            <person name="Ezra D."/>
            <person name="Gonzalez J."/>
            <person name="Henrissat B."/>
            <person name="Kuo A."/>
            <person name="Liang C."/>
            <person name="Lipzen A."/>
            <person name="Lutzoni F."/>
            <person name="Magnuson J."/>
            <person name="Mondo S."/>
            <person name="Nolan M."/>
            <person name="Ohm R."/>
            <person name="Pangilinan J."/>
            <person name="Park H.-J."/>
            <person name="Ramirez L."/>
            <person name="Alfaro M."/>
            <person name="Sun H."/>
            <person name="Tritt A."/>
            <person name="Yoshinaga Y."/>
            <person name="Zwiers L.-H."/>
            <person name="Turgeon B."/>
            <person name="Goodwin S."/>
            <person name="Spatafora J."/>
            <person name="Crous P."/>
            <person name="Grigoriev I."/>
        </authorList>
    </citation>
    <scope>NUCLEOTIDE SEQUENCE</scope>
    <source>
        <strain evidence="2">CBS 113818</strain>
    </source>
</reference>
<proteinExistence type="predicted"/>
<dbReference type="AlphaFoldDB" id="A0A6A7AI64"/>